<reference evidence="1" key="1">
    <citation type="journal article" date="2015" name="Nature">
        <title>Complex archaea that bridge the gap between prokaryotes and eukaryotes.</title>
        <authorList>
            <person name="Spang A."/>
            <person name="Saw J.H."/>
            <person name="Jorgensen S.L."/>
            <person name="Zaremba-Niedzwiedzka K."/>
            <person name="Martijn J."/>
            <person name="Lind A.E."/>
            <person name="van Eijk R."/>
            <person name="Schleper C."/>
            <person name="Guy L."/>
            <person name="Ettema T.J."/>
        </authorList>
    </citation>
    <scope>NUCLEOTIDE SEQUENCE</scope>
</reference>
<comment type="caution">
    <text evidence="1">The sequence shown here is derived from an EMBL/GenBank/DDBJ whole genome shotgun (WGS) entry which is preliminary data.</text>
</comment>
<proteinExistence type="predicted"/>
<protein>
    <submittedName>
        <fullName evidence="1">Uncharacterized protein</fullName>
    </submittedName>
</protein>
<accession>A0A0F9VFS4</accession>
<gene>
    <name evidence="1" type="ORF">LCGC14_0411190</name>
</gene>
<organism evidence="1">
    <name type="scientific">marine sediment metagenome</name>
    <dbReference type="NCBI Taxonomy" id="412755"/>
    <lineage>
        <taxon>unclassified sequences</taxon>
        <taxon>metagenomes</taxon>
        <taxon>ecological metagenomes</taxon>
    </lineage>
</organism>
<dbReference type="EMBL" id="LAZR01000363">
    <property type="protein sequence ID" value="KKN72406.1"/>
    <property type="molecule type" value="Genomic_DNA"/>
</dbReference>
<name>A0A0F9VFS4_9ZZZZ</name>
<dbReference type="AlphaFoldDB" id="A0A0F9VFS4"/>
<evidence type="ECO:0000313" key="1">
    <source>
        <dbReference type="EMBL" id="KKN72406.1"/>
    </source>
</evidence>
<sequence length="354" mass="39277">MAEPTSVLNFRDLVKRVAQYYGVASYDSGGLPYIPVDDAFNFEESKRIVAEGIRMLVSRPPSNAKWRWMRRNLQVTFDATGGGVNNIDSDAARYLLDASYCGQTAGKIHYIAASAHNTRIEWRDEAFINERRETTTSQTGYPQFVAIVPYQMTGPALAASRRWEMILFPTPHTTETVFFPHLMQFDRFQMEGGTATGASTTSITDSSRTEPDDFFNTWVVRIISGTGKLSSATVTDYTGSTGAFTVADWLDQEGAPAGTDPVTGSLYLVEPATNMLQTPFVLDEAVREACLAKAEMEAEDAELGTRHITYFNDVALPGAWDLDGNSAPRLLGPWSNGPRRAYRRVRENITYNTL</sequence>